<dbReference type="Pfam" id="PF13802">
    <property type="entry name" value="Gal_mutarotas_2"/>
    <property type="match status" value="1"/>
</dbReference>
<dbReference type="Pfam" id="PF01055">
    <property type="entry name" value="Glyco_hydro_31_2nd"/>
    <property type="match status" value="1"/>
</dbReference>
<dbReference type="InterPro" id="IPR025887">
    <property type="entry name" value="Glyco_hydro_31_N_dom"/>
</dbReference>
<evidence type="ECO:0000256" key="1">
    <source>
        <dbReference type="ARBA" id="ARBA00007806"/>
    </source>
</evidence>
<evidence type="ECO:0000259" key="4">
    <source>
        <dbReference type="Pfam" id="PF13802"/>
    </source>
</evidence>
<sequence>MLEGALSIWPRRRWVDLRLSSFSQKNAPIGTPWCYYPRESGFKIYQQNSNYYQLVSGFNNAYGSNISPINVNVRQNGKTLRVIIGAYDRYVPPINIPQLPSVTEESLQFSGTNIPGTDFFAFKIIRKSTLTNIWDTTIGGLQFADKFIQIATFLPSMNIFGFGEHIHHKLKHDLSRYTVWPMFARDIAPDSGSTISTQNLYGVHPFYICVENDGKAHGVLILNSNAQEVALGPGPHLVYRTIGGQLDLAFFPGPTPEMVVEQYLAHIGTPFLPAYWALGFQLSRWGYKNLTDMQHIVRRVQAAGIPLDVPYADIDYMRHDEDFTEGNWSDFPAYVDQLHNEGLHVILIFDPAIEVDYGSFKRAIDQEASFIEWATNAQVPKSIQDQYPMVKGTKARI</sequence>
<dbReference type="InterPro" id="IPR017853">
    <property type="entry name" value="GH"/>
</dbReference>
<dbReference type="CDD" id="cd14752">
    <property type="entry name" value="GH31_N"/>
    <property type="match status" value="1"/>
</dbReference>
<comment type="similarity">
    <text evidence="1 2">Belongs to the glycosyl hydrolase 31 family.</text>
</comment>
<organism evidence="5 6">
    <name type="scientific">Heterorhabditis bacteriophora</name>
    <name type="common">Entomopathogenic nematode worm</name>
    <dbReference type="NCBI Taxonomy" id="37862"/>
    <lineage>
        <taxon>Eukaryota</taxon>
        <taxon>Metazoa</taxon>
        <taxon>Ecdysozoa</taxon>
        <taxon>Nematoda</taxon>
        <taxon>Chromadorea</taxon>
        <taxon>Rhabditida</taxon>
        <taxon>Rhabditina</taxon>
        <taxon>Rhabditomorpha</taxon>
        <taxon>Strongyloidea</taxon>
        <taxon>Heterorhabditidae</taxon>
        <taxon>Heterorhabditis</taxon>
    </lineage>
</organism>
<feature type="domain" description="Glycoside hydrolase family 31 TIM barrel" evidence="3">
    <location>
        <begin position="270"/>
        <end position="372"/>
    </location>
</feature>
<dbReference type="SUPFAM" id="SSF51445">
    <property type="entry name" value="(Trans)glycosidases"/>
    <property type="match status" value="1"/>
</dbReference>
<feature type="domain" description="Glycoside hydrolase family 31 N-terminal" evidence="4">
    <location>
        <begin position="152"/>
        <end position="225"/>
    </location>
</feature>
<evidence type="ECO:0000313" key="6">
    <source>
        <dbReference type="WBParaSite" id="Hba_15055"/>
    </source>
</evidence>
<dbReference type="GO" id="GO:0005975">
    <property type="term" value="P:carbohydrate metabolic process"/>
    <property type="evidence" value="ECO:0007669"/>
    <property type="project" value="InterPro"/>
</dbReference>
<name>A0A1I7XBP7_HETBA</name>
<dbReference type="WBParaSite" id="Hba_15055">
    <property type="protein sequence ID" value="Hba_15055"/>
    <property type="gene ID" value="Hba_15055"/>
</dbReference>
<keyword evidence="2" id="KW-0326">Glycosidase</keyword>
<protein>
    <submittedName>
        <fullName evidence="6">NtCtMGAM_N domain-containing protein</fullName>
    </submittedName>
</protein>
<dbReference type="InterPro" id="IPR011013">
    <property type="entry name" value="Gal_mutarotase_sf_dom"/>
</dbReference>
<accession>A0A1I7XBP7</accession>
<keyword evidence="2" id="KW-0378">Hydrolase</keyword>
<dbReference type="AlphaFoldDB" id="A0A1I7XBP7"/>
<dbReference type="GO" id="GO:0004558">
    <property type="term" value="F:alpha-1,4-glucosidase activity"/>
    <property type="evidence" value="ECO:0007669"/>
    <property type="project" value="TreeGrafter"/>
</dbReference>
<evidence type="ECO:0000313" key="5">
    <source>
        <dbReference type="Proteomes" id="UP000095283"/>
    </source>
</evidence>
<dbReference type="Gene3D" id="3.20.20.80">
    <property type="entry name" value="Glycosidases"/>
    <property type="match status" value="1"/>
</dbReference>
<keyword evidence="5" id="KW-1185">Reference proteome</keyword>
<dbReference type="Gene3D" id="2.60.40.1760">
    <property type="entry name" value="glycosyl hydrolase (family 31)"/>
    <property type="match status" value="1"/>
</dbReference>
<proteinExistence type="inferred from homology"/>
<dbReference type="Proteomes" id="UP000095283">
    <property type="component" value="Unplaced"/>
</dbReference>
<dbReference type="InterPro" id="IPR000322">
    <property type="entry name" value="Glyco_hydro_31_TIM"/>
</dbReference>
<dbReference type="PANTHER" id="PTHR22762:SF94">
    <property type="entry name" value="P-TYPE DOMAIN-CONTAINING PROTEIN"/>
    <property type="match status" value="1"/>
</dbReference>
<evidence type="ECO:0000256" key="2">
    <source>
        <dbReference type="RuleBase" id="RU361185"/>
    </source>
</evidence>
<evidence type="ECO:0000259" key="3">
    <source>
        <dbReference type="Pfam" id="PF01055"/>
    </source>
</evidence>
<dbReference type="GO" id="GO:0030246">
    <property type="term" value="F:carbohydrate binding"/>
    <property type="evidence" value="ECO:0007669"/>
    <property type="project" value="InterPro"/>
</dbReference>
<dbReference type="SUPFAM" id="SSF74650">
    <property type="entry name" value="Galactose mutarotase-like"/>
    <property type="match status" value="1"/>
</dbReference>
<dbReference type="PANTHER" id="PTHR22762">
    <property type="entry name" value="ALPHA-GLUCOSIDASE"/>
    <property type="match status" value="1"/>
</dbReference>
<reference evidence="6" key="1">
    <citation type="submission" date="2016-11" db="UniProtKB">
        <authorList>
            <consortium name="WormBaseParasite"/>
        </authorList>
    </citation>
    <scope>IDENTIFICATION</scope>
</reference>